<dbReference type="GO" id="GO:0016787">
    <property type="term" value="F:hydrolase activity"/>
    <property type="evidence" value="ECO:0007669"/>
    <property type="project" value="UniProtKB-KW"/>
</dbReference>
<evidence type="ECO:0000256" key="4">
    <source>
        <dbReference type="ARBA" id="ARBA00022722"/>
    </source>
</evidence>
<comment type="similarity">
    <text evidence="3">Belongs to the HARBI1 family.</text>
</comment>
<dbReference type="Proteomes" id="UP000004994">
    <property type="component" value="Chromosome 12"/>
</dbReference>
<name>A0A3Q7JA90_SOLLC</name>
<keyword evidence="11" id="KW-1185">Reference proteome</keyword>
<dbReference type="InterPro" id="IPR045249">
    <property type="entry name" value="HARBI1-like"/>
</dbReference>
<keyword evidence="4" id="KW-0540">Nuclease</keyword>
<dbReference type="InterPro" id="IPR027806">
    <property type="entry name" value="HARBI1_dom"/>
</dbReference>
<dbReference type="Pfam" id="PF13359">
    <property type="entry name" value="DDE_Tnp_4"/>
    <property type="match status" value="1"/>
</dbReference>
<sequence>MSISSSDTTSSDSDSDDYIMFCAIVDHTEQVVRESRLLSRQPQHTSRPGMAWVVDLLRGHRMRMYESMRFYPETFEHLIKVIRQNNLLSSDGRTTHVLLMESVAIFLTVVARNDSQRSVSECFQHLLETINRHVRRVAEALCQLAPTYVYLKNMIGVHAKIRHNNRFWPWFKDCIGAIDGTYIQGEVPRNKQQAYRNRKGNTSQNVLCACDFDMRFTFIAAGWEGTAHDSKVLENAILDSSANFPFPSHGHHSLDITRTMIFGSTKRSRPLVNKEGASKVLNQGVVVELEKLVVSMVKSLENQGHNQPPL</sequence>
<comment type="subcellular location">
    <subcellularLocation>
        <location evidence="2">Nucleus</location>
    </subcellularLocation>
</comment>
<protein>
    <submittedName>
        <fullName evidence="10">Uncharacterized protein</fullName>
    </submittedName>
</protein>
<dbReference type="Gramene" id="Solyc12g042487.1.1">
    <property type="protein sequence ID" value="Solyc12g042487.1.1"/>
    <property type="gene ID" value="Solyc12g042487.1"/>
</dbReference>
<dbReference type="InterPro" id="IPR058353">
    <property type="entry name" value="DUF8040"/>
</dbReference>
<dbReference type="EnsemblPlants" id="Solyc12g042487.1.1">
    <property type="protein sequence ID" value="Solyc12g042487.1.1"/>
    <property type="gene ID" value="Solyc12g042487.1"/>
</dbReference>
<evidence type="ECO:0000313" key="10">
    <source>
        <dbReference type="EnsemblPlants" id="Solyc12g042487.1.1"/>
    </source>
</evidence>
<dbReference type="GO" id="GO:0005634">
    <property type="term" value="C:nucleus"/>
    <property type="evidence" value="ECO:0007669"/>
    <property type="project" value="UniProtKB-SubCell"/>
</dbReference>
<comment type="cofactor">
    <cofactor evidence="1">
        <name>a divalent metal cation</name>
        <dbReference type="ChEBI" id="CHEBI:60240"/>
    </cofactor>
</comment>
<evidence type="ECO:0000256" key="7">
    <source>
        <dbReference type="ARBA" id="ARBA00023242"/>
    </source>
</evidence>
<evidence type="ECO:0000256" key="3">
    <source>
        <dbReference type="ARBA" id="ARBA00006958"/>
    </source>
</evidence>
<keyword evidence="7" id="KW-0539">Nucleus</keyword>
<proteinExistence type="inferred from homology"/>
<feature type="domain" description="DUF8040" evidence="9">
    <location>
        <begin position="47"/>
        <end position="143"/>
    </location>
</feature>
<evidence type="ECO:0000259" key="8">
    <source>
        <dbReference type="Pfam" id="PF13359"/>
    </source>
</evidence>
<keyword evidence="5" id="KW-0479">Metal-binding</keyword>
<dbReference type="Pfam" id="PF26138">
    <property type="entry name" value="DUF8040"/>
    <property type="match status" value="1"/>
</dbReference>
<evidence type="ECO:0000256" key="1">
    <source>
        <dbReference type="ARBA" id="ARBA00001968"/>
    </source>
</evidence>
<dbReference type="OMA" id="ITHQVEV"/>
<reference evidence="10" key="1">
    <citation type="journal article" date="2012" name="Nature">
        <title>The tomato genome sequence provides insights into fleshy fruit evolution.</title>
        <authorList>
            <consortium name="Tomato Genome Consortium"/>
        </authorList>
    </citation>
    <scope>NUCLEOTIDE SEQUENCE [LARGE SCALE GENOMIC DNA]</scope>
    <source>
        <strain evidence="10">cv. Heinz 1706</strain>
    </source>
</reference>
<evidence type="ECO:0000256" key="5">
    <source>
        <dbReference type="ARBA" id="ARBA00022723"/>
    </source>
</evidence>
<evidence type="ECO:0000259" key="9">
    <source>
        <dbReference type="Pfam" id="PF26138"/>
    </source>
</evidence>
<dbReference type="PANTHER" id="PTHR22930:SF285">
    <property type="entry name" value="PROTEIN ALP1-LIKE"/>
    <property type="match status" value="1"/>
</dbReference>
<organism evidence="10">
    <name type="scientific">Solanum lycopersicum</name>
    <name type="common">Tomato</name>
    <name type="synonym">Lycopersicon esculentum</name>
    <dbReference type="NCBI Taxonomy" id="4081"/>
    <lineage>
        <taxon>Eukaryota</taxon>
        <taxon>Viridiplantae</taxon>
        <taxon>Streptophyta</taxon>
        <taxon>Embryophyta</taxon>
        <taxon>Tracheophyta</taxon>
        <taxon>Spermatophyta</taxon>
        <taxon>Magnoliopsida</taxon>
        <taxon>eudicotyledons</taxon>
        <taxon>Gunneridae</taxon>
        <taxon>Pentapetalae</taxon>
        <taxon>asterids</taxon>
        <taxon>lamiids</taxon>
        <taxon>Solanales</taxon>
        <taxon>Solanaceae</taxon>
        <taxon>Solanoideae</taxon>
        <taxon>Solaneae</taxon>
        <taxon>Solanum</taxon>
        <taxon>Solanum subgen. Lycopersicon</taxon>
    </lineage>
</organism>
<dbReference type="GO" id="GO:0004518">
    <property type="term" value="F:nuclease activity"/>
    <property type="evidence" value="ECO:0007669"/>
    <property type="project" value="UniProtKB-KW"/>
</dbReference>
<evidence type="ECO:0000313" key="11">
    <source>
        <dbReference type="Proteomes" id="UP000004994"/>
    </source>
</evidence>
<reference evidence="10" key="2">
    <citation type="submission" date="2019-01" db="UniProtKB">
        <authorList>
            <consortium name="EnsemblPlants"/>
        </authorList>
    </citation>
    <scope>IDENTIFICATION</scope>
    <source>
        <strain evidence="10">cv. Heinz 1706</strain>
    </source>
</reference>
<evidence type="ECO:0000256" key="2">
    <source>
        <dbReference type="ARBA" id="ARBA00004123"/>
    </source>
</evidence>
<dbReference type="GO" id="GO:0046872">
    <property type="term" value="F:metal ion binding"/>
    <property type="evidence" value="ECO:0007669"/>
    <property type="project" value="UniProtKB-KW"/>
</dbReference>
<dbReference type="STRING" id="4081.A0A3Q7JA90"/>
<feature type="domain" description="DDE Tnp4" evidence="8">
    <location>
        <begin position="178"/>
        <end position="238"/>
    </location>
</feature>
<accession>A0A3Q7JA90</accession>
<dbReference type="InParanoid" id="A0A3Q7JA90"/>
<dbReference type="AlphaFoldDB" id="A0A3Q7JA90"/>
<keyword evidence="6" id="KW-0378">Hydrolase</keyword>
<dbReference type="PANTHER" id="PTHR22930">
    <property type="match status" value="1"/>
</dbReference>
<evidence type="ECO:0000256" key="6">
    <source>
        <dbReference type="ARBA" id="ARBA00022801"/>
    </source>
</evidence>